<dbReference type="SMART" id="SM00389">
    <property type="entry name" value="HOX"/>
    <property type="match status" value="1"/>
</dbReference>
<dbReference type="SUPFAM" id="SSF46689">
    <property type="entry name" value="Homeodomain-like"/>
    <property type="match status" value="1"/>
</dbReference>
<dbReference type="AlphaFoldDB" id="A0A7M5XGE1"/>
<evidence type="ECO:0000256" key="7">
    <source>
        <dbReference type="RuleBase" id="RU000682"/>
    </source>
</evidence>
<evidence type="ECO:0000256" key="1">
    <source>
        <dbReference type="ARBA" id="ARBA00004123"/>
    </source>
</evidence>
<dbReference type="Pfam" id="PF00046">
    <property type="entry name" value="Homeodomain"/>
    <property type="match status" value="1"/>
</dbReference>
<dbReference type="PANTHER" id="PTHR45946">
    <property type="entry name" value="HOMEOBOX PROTEIN ROUGH-RELATED"/>
    <property type="match status" value="1"/>
</dbReference>
<evidence type="ECO:0000256" key="4">
    <source>
        <dbReference type="ARBA" id="ARBA00023155"/>
    </source>
</evidence>
<dbReference type="CDD" id="cd00086">
    <property type="entry name" value="homeodomain"/>
    <property type="match status" value="1"/>
</dbReference>
<name>A0A7M5XGE1_9CNID</name>
<dbReference type="PANTHER" id="PTHR45946:SF4">
    <property type="entry name" value="HOMEOBOX PROTEIN ROUGH-RELATED"/>
    <property type="match status" value="1"/>
</dbReference>
<feature type="compositionally biased region" description="Polar residues" evidence="8">
    <location>
        <begin position="113"/>
        <end position="123"/>
    </location>
</feature>
<evidence type="ECO:0000256" key="6">
    <source>
        <dbReference type="PROSITE-ProRule" id="PRU00108"/>
    </source>
</evidence>
<dbReference type="InterPro" id="IPR017970">
    <property type="entry name" value="Homeobox_CS"/>
</dbReference>
<evidence type="ECO:0000256" key="3">
    <source>
        <dbReference type="ARBA" id="ARBA00023125"/>
    </source>
</evidence>
<dbReference type="InterPro" id="IPR020479">
    <property type="entry name" value="HD_metazoa"/>
</dbReference>
<reference evidence="10" key="1">
    <citation type="submission" date="2021-01" db="UniProtKB">
        <authorList>
            <consortium name="EnsemblMetazoa"/>
        </authorList>
    </citation>
    <scope>IDENTIFICATION</scope>
</reference>
<dbReference type="GO" id="GO:0005634">
    <property type="term" value="C:nucleus"/>
    <property type="evidence" value="ECO:0007669"/>
    <property type="project" value="UniProtKB-SubCell"/>
</dbReference>
<protein>
    <recommendedName>
        <fullName evidence="9">Homeobox domain-containing protein</fullName>
    </recommendedName>
</protein>
<feature type="compositionally biased region" description="Basic and acidic residues" evidence="8">
    <location>
        <begin position="8"/>
        <end position="19"/>
    </location>
</feature>
<evidence type="ECO:0000256" key="8">
    <source>
        <dbReference type="SAM" id="MobiDB-lite"/>
    </source>
</evidence>
<dbReference type="PROSITE" id="PS50071">
    <property type="entry name" value="HOMEOBOX_2"/>
    <property type="match status" value="1"/>
</dbReference>
<feature type="compositionally biased region" description="Polar residues" evidence="8">
    <location>
        <begin position="183"/>
        <end position="206"/>
    </location>
</feature>
<dbReference type="OrthoDB" id="6159439at2759"/>
<dbReference type="Gene3D" id="1.10.10.60">
    <property type="entry name" value="Homeodomain-like"/>
    <property type="match status" value="1"/>
</dbReference>
<evidence type="ECO:0000313" key="10">
    <source>
        <dbReference type="EnsemblMetazoa" id="CLYHEMP022475.1"/>
    </source>
</evidence>
<feature type="DNA-binding region" description="Homeobox" evidence="6">
    <location>
        <begin position="208"/>
        <end position="267"/>
    </location>
</feature>
<dbReference type="InterPro" id="IPR001356">
    <property type="entry name" value="HD"/>
</dbReference>
<feature type="domain" description="Homeobox" evidence="9">
    <location>
        <begin position="206"/>
        <end position="266"/>
    </location>
</feature>
<evidence type="ECO:0000259" key="9">
    <source>
        <dbReference type="PROSITE" id="PS50071"/>
    </source>
</evidence>
<feature type="region of interest" description="Disordered" evidence="8">
    <location>
        <begin position="99"/>
        <end position="169"/>
    </location>
</feature>
<keyword evidence="11" id="KW-1185">Reference proteome</keyword>
<evidence type="ECO:0000313" key="11">
    <source>
        <dbReference type="Proteomes" id="UP000594262"/>
    </source>
</evidence>
<comment type="subcellular location">
    <subcellularLocation>
        <location evidence="1 6 7">Nucleus</location>
    </subcellularLocation>
</comment>
<keyword evidence="5 6" id="KW-0539">Nucleus</keyword>
<keyword evidence="3 6" id="KW-0238">DNA-binding</keyword>
<dbReference type="InterPro" id="IPR046327">
    <property type="entry name" value="HXA1/B1/D1"/>
</dbReference>
<feature type="region of interest" description="Disordered" evidence="8">
    <location>
        <begin position="183"/>
        <end position="210"/>
    </location>
</feature>
<evidence type="ECO:0000256" key="5">
    <source>
        <dbReference type="ARBA" id="ARBA00023242"/>
    </source>
</evidence>
<keyword evidence="2" id="KW-0217">Developmental protein</keyword>
<dbReference type="Proteomes" id="UP000594262">
    <property type="component" value="Unplaced"/>
</dbReference>
<accession>A0A7M5XGE1</accession>
<proteinExistence type="predicted"/>
<evidence type="ECO:0000256" key="2">
    <source>
        <dbReference type="ARBA" id="ARBA00022473"/>
    </source>
</evidence>
<feature type="region of interest" description="Disordered" evidence="8">
    <location>
        <begin position="1"/>
        <end position="23"/>
    </location>
</feature>
<dbReference type="GO" id="GO:0000981">
    <property type="term" value="F:DNA-binding transcription factor activity, RNA polymerase II-specific"/>
    <property type="evidence" value="ECO:0007669"/>
    <property type="project" value="InterPro"/>
</dbReference>
<organism evidence="10 11">
    <name type="scientific">Clytia hemisphaerica</name>
    <dbReference type="NCBI Taxonomy" id="252671"/>
    <lineage>
        <taxon>Eukaryota</taxon>
        <taxon>Metazoa</taxon>
        <taxon>Cnidaria</taxon>
        <taxon>Hydrozoa</taxon>
        <taxon>Hydroidolina</taxon>
        <taxon>Leptothecata</taxon>
        <taxon>Obeliida</taxon>
        <taxon>Clytiidae</taxon>
        <taxon>Clytia</taxon>
    </lineage>
</organism>
<dbReference type="InterPro" id="IPR009057">
    <property type="entry name" value="Homeodomain-like_sf"/>
</dbReference>
<dbReference type="PRINTS" id="PR00024">
    <property type="entry name" value="HOMEOBOX"/>
</dbReference>
<keyword evidence="4 6" id="KW-0371">Homeobox</keyword>
<dbReference type="EnsemblMetazoa" id="CLYHEMT022475.1">
    <property type="protein sequence ID" value="CLYHEMP022475.1"/>
    <property type="gene ID" value="CLYHEMG022475"/>
</dbReference>
<dbReference type="GO" id="GO:0000978">
    <property type="term" value="F:RNA polymerase II cis-regulatory region sequence-specific DNA binding"/>
    <property type="evidence" value="ECO:0007669"/>
    <property type="project" value="TreeGrafter"/>
</dbReference>
<sequence>MQDSTTEGPKHTEKDHQKQDTLQLPSTTLQQQHPEDMAVTTASCQFLNCHGYSHTLQYFPPSCSPLTMEKLRQNGVAVPTDLTFPYMQQEYSLQDDFQQLSQHAQQEKEDQQHYQMMSDSSDTNNKRKKQGQQKRSWNTENYQWMNIKRTRKPHRMEDMDNLDLNNNNMDQKSDVISLTETSLDSFNSSSESIQPNPPQTTTSATGEQGKKRICFSQKQVVELEKEFHFNKYLTRARRVEISQSLNLTEAQIKIWFQNRRMKHKREMKGKRFQLRKHDTPPNRCPVEYPCVTPDTMQNIQCMTYQEQMPVFPPITPPV</sequence>
<dbReference type="PROSITE" id="PS00027">
    <property type="entry name" value="HOMEOBOX_1"/>
    <property type="match status" value="1"/>
</dbReference>